<feature type="domain" description="CheW-like" evidence="1">
    <location>
        <begin position="20"/>
        <end position="156"/>
    </location>
</feature>
<organism evidence="2 3">
    <name type="scientific">Methanospirillum stamsii</name>
    <dbReference type="NCBI Taxonomy" id="1277351"/>
    <lineage>
        <taxon>Archaea</taxon>
        <taxon>Methanobacteriati</taxon>
        <taxon>Methanobacteriota</taxon>
        <taxon>Stenosarchaea group</taxon>
        <taxon>Methanomicrobia</taxon>
        <taxon>Methanomicrobiales</taxon>
        <taxon>Methanospirillaceae</taxon>
        <taxon>Methanospirillum</taxon>
    </lineage>
</organism>
<dbReference type="Proteomes" id="UP000245934">
    <property type="component" value="Unassembled WGS sequence"/>
</dbReference>
<dbReference type="InterPro" id="IPR039315">
    <property type="entry name" value="CheW"/>
</dbReference>
<comment type="caution">
    <text evidence="2">The sequence shown here is derived from an EMBL/GenBank/DDBJ whole genome shotgun (WGS) entry which is preliminary data.</text>
</comment>
<dbReference type="PROSITE" id="PS50851">
    <property type="entry name" value="CHEW"/>
    <property type="match status" value="1"/>
</dbReference>
<evidence type="ECO:0000259" key="1">
    <source>
        <dbReference type="PROSITE" id="PS50851"/>
    </source>
</evidence>
<dbReference type="PANTHER" id="PTHR22617:SF23">
    <property type="entry name" value="CHEMOTAXIS PROTEIN CHEW"/>
    <property type="match status" value="1"/>
</dbReference>
<dbReference type="Pfam" id="PF01584">
    <property type="entry name" value="CheW"/>
    <property type="match status" value="1"/>
</dbReference>
<sequence>MEKTHDNNKEDITDICEQKPENLLLFTVNDIRFAIPAGIIDHVIRMVEITPLLHAPPGVVGIINYHGQILPVFSLRTFLHFPDKVIKPSDFLLITRKTRNIAIIAEFIGEVFSPIKDIVSPGSIIPGISGLSGVYQCNDGLLVITCPEDFLTSEDEESLQKLYESLVAI</sequence>
<dbReference type="GO" id="GO:0006935">
    <property type="term" value="P:chemotaxis"/>
    <property type="evidence" value="ECO:0007669"/>
    <property type="project" value="InterPro"/>
</dbReference>
<reference evidence="2 3" key="1">
    <citation type="submission" date="2018-05" db="EMBL/GenBank/DDBJ databases">
        <title>Draft genome of Methanospirillum stamsii Pt1.</title>
        <authorList>
            <person name="Dueholm M.S."/>
            <person name="Nielsen P.H."/>
            <person name="Bakmann L.F."/>
            <person name="Otzen D.E."/>
        </authorList>
    </citation>
    <scope>NUCLEOTIDE SEQUENCE [LARGE SCALE GENOMIC DNA]</scope>
    <source>
        <strain evidence="2 3">Pt1</strain>
    </source>
</reference>
<dbReference type="InterPro" id="IPR036061">
    <property type="entry name" value="CheW-like_dom_sf"/>
</dbReference>
<dbReference type="RefSeq" id="WP_109941580.1">
    <property type="nucleotide sequence ID" value="NZ_CP176366.1"/>
</dbReference>
<name>A0A2V2MZQ3_9EURY</name>
<dbReference type="EMBL" id="QGMZ01000029">
    <property type="protein sequence ID" value="PWR71810.1"/>
    <property type="molecule type" value="Genomic_DNA"/>
</dbReference>
<dbReference type="Gene3D" id="2.30.30.40">
    <property type="entry name" value="SH3 Domains"/>
    <property type="match status" value="1"/>
</dbReference>
<dbReference type="PANTHER" id="PTHR22617">
    <property type="entry name" value="CHEMOTAXIS SENSOR HISTIDINE KINASE-RELATED"/>
    <property type="match status" value="1"/>
</dbReference>
<dbReference type="SUPFAM" id="SSF50341">
    <property type="entry name" value="CheW-like"/>
    <property type="match status" value="1"/>
</dbReference>
<dbReference type="Gene3D" id="2.40.50.180">
    <property type="entry name" value="CheA-289, Domain 4"/>
    <property type="match status" value="1"/>
</dbReference>
<evidence type="ECO:0000313" key="2">
    <source>
        <dbReference type="EMBL" id="PWR71810.1"/>
    </source>
</evidence>
<protein>
    <recommendedName>
        <fullName evidence="1">CheW-like domain-containing protein</fullName>
    </recommendedName>
</protein>
<dbReference type="GO" id="GO:0005829">
    <property type="term" value="C:cytosol"/>
    <property type="evidence" value="ECO:0007669"/>
    <property type="project" value="TreeGrafter"/>
</dbReference>
<gene>
    <name evidence="2" type="ORF">DLD82_13095</name>
</gene>
<dbReference type="GO" id="GO:0007165">
    <property type="term" value="P:signal transduction"/>
    <property type="evidence" value="ECO:0007669"/>
    <property type="project" value="InterPro"/>
</dbReference>
<dbReference type="InterPro" id="IPR002545">
    <property type="entry name" value="CheW-lke_dom"/>
</dbReference>
<dbReference type="OrthoDB" id="117613at2157"/>
<keyword evidence="3" id="KW-1185">Reference proteome</keyword>
<evidence type="ECO:0000313" key="3">
    <source>
        <dbReference type="Proteomes" id="UP000245934"/>
    </source>
</evidence>
<dbReference type="CDD" id="cd00588">
    <property type="entry name" value="CheW_like"/>
    <property type="match status" value="1"/>
</dbReference>
<dbReference type="AlphaFoldDB" id="A0A2V2MZQ3"/>
<dbReference type="GeneID" id="97610719"/>
<dbReference type="SMART" id="SM00260">
    <property type="entry name" value="CheW"/>
    <property type="match status" value="1"/>
</dbReference>
<accession>A0A2V2MZQ3</accession>
<proteinExistence type="predicted"/>